<dbReference type="Proteomes" id="UP000604083">
    <property type="component" value="Unassembled WGS sequence"/>
</dbReference>
<evidence type="ECO:0000256" key="1">
    <source>
        <dbReference type="SAM" id="SignalP"/>
    </source>
</evidence>
<evidence type="ECO:0000313" key="2">
    <source>
        <dbReference type="EMBL" id="MBK1832930.1"/>
    </source>
</evidence>
<sequence>MKSLLLAFLASTASVFAQGIYAIVDVEFTNDAPPNDYQFVIELDYQHAPRNVGLFMLLAETETRHFRSKLATTVNNPHGEYVPADANGTLLPGGTAYTIVAANSSANPPSATLFLSATSSKMATFTNNNGTWTSDNPYVSLFYNGSTMVRRFMIKEDPKLSYLDEVTGEVTSGPFYDNEDILRITGEHPYLSLGKKTFGTNNSPGWSMQNEMIDQFHNDFNDSAGPWGDRFSNAAGIVGPSQQFAVALANRSLLEPNTAGAEILITGVAGNPDFRGRHTHIGRVVSGPYTGNTNPSTYVPSSRAVVQTIINGEPAKINSITFENQNVSNFHPIALLGENDDNISLPTISLSTSRAELDFSPLTGPRVLTGAQPGEIRYLDASTDLESWNRVGQSSYPIDGSAESGFDLTPTLAANQRGFFRTSATVSTYPDWPAEEFAEGFPNAFFKFKGRENEEGTASQVLNIFNLYLNAAGTAGILAGLGGDLQGEYSIDSVDYQASGPFRGNLTLDGPNLPEPLRLRLYFDSHRTGEINSGQPLINRFHRLVTREVNGFPFEQAAEFGIWVQER</sequence>
<name>A0A934RLF6_9BACT</name>
<evidence type="ECO:0000313" key="3">
    <source>
        <dbReference type="Proteomes" id="UP000604083"/>
    </source>
</evidence>
<proteinExistence type="predicted"/>
<feature type="chain" id="PRO_5037507567" evidence="1">
    <location>
        <begin position="18"/>
        <end position="567"/>
    </location>
</feature>
<comment type="caution">
    <text evidence="2">The sequence shown here is derived from an EMBL/GenBank/DDBJ whole genome shotgun (WGS) entry which is preliminary data.</text>
</comment>
<dbReference type="Gene3D" id="2.40.100.10">
    <property type="entry name" value="Cyclophilin-like"/>
    <property type="match status" value="1"/>
</dbReference>
<dbReference type="EMBL" id="JAENIO010000004">
    <property type="protein sequence ID" value="MBK1832930.1"/>
    <property type="molecule type" value="Genomic_DNA"/>
</dbReference>
<keyword evidence="1" id="KW-0732">Signal</keyword>
<organism evidence="2 3">
    <name type="scientific">Roseibacillus ishigakijimensis</name>
    <dbReference type="NCBI Taxonomy" id="454146"/>
    <lineage>
        <taxon>Bacteria</taxon>
        <taxon>Pseudomonadati</taxon>
        <taxon>Verrucomicrobiota</taxon>
        <taxon>Verrucomicrobiia</taxon>
        <taxon>Verrucomicrobiales</taxon>
        <taxon>Verrucomicrobiaceae</taxon>
        <taxon>Roseibacillus</taxon>
    </lineage>
</organism>
<protein>
    <submittedName>
        <fullName evidence="2">Uncharacterized protein</fullName>
    </submittedName>
</protein>
<feature type="signal peptide" evidence="1">
    <location>
        <begin position="1"/>
        <end position="17"/>
    </location>
</feature>
<keyword evidence="3" id="KW-1185">Reference proteome</keyword>
<dbReference type="AlphaFoldDB" id="A0A934RLF6"/>
<dbReference type="SUPFAM" id="SSF50891">
    <property type="entry name" value="Cyclophilin-like"/>
    <property type="match status" value="1"/>
</dbReference>
<reference evidence="2" key="1">
    <citation type="submission" date="2021-01" db="EMBL/GenBank/DDBJ databases">
        <title>Modified the classification status of verrucomicrobia.</title>
        <authorList>
            <person name="Feng X."/>
        </authorList>
    </citation>
    <scope>NUCLEOTIDE SEQUENCE</scope>
    <source>
        <strain evidence="2">KCTC 12986</strain>
    </source>
</reference>
<dbReference type="InterPro" id="IPR029000">
    <property type="entry name" value="Cyclophilin-like_dom_sf"/>
</dbReference>
<gene>
    <name evidence="2" type="ORF">JIN78_02550</name>
</gene>
<accession>A0A934RLF6</accession>
<dbReference type="RefSeq" id="WP_200390365.1">
    <property type="nucleotide sequence ID" value="NZ_JAENIO010000004.1"/>
</dbReference>